<dbReference type="KEGG" id="nev:NTE_03385"/>
<protein>
    <submittedName>
        <fullName evidence="1">Uncharacterized protein</fullName>
    </submittedName>
</protein>
<evidence type="ECO:0000313" key="2">
    <source>
        <dbReference type="Proteomes" id="UP000028194"/>
    </source>
</evidence>
<dbReference type="HOGENOM" id="CLU_1438065_0_0_2"/>
<dbReference type="STRING" id="1459636.NTE_03385"/>
<dbReference type="GeneID" id="41599032"/>
<organism evidence="1 2">
    <name type="scientific">Candidatus Nitrososphaera evergladensis SR1</name>
    <dbReference type="NCBI Taxonomy" id="1459636"/>
    <lineage>
        <taxon>Archaea</taxon>
        <taxon>Nitrososphaerota</taxon>
        <taxon>Nitrososphaeria</taxon>
        <taxon>Nitrososphaerales</taxon>
        <taxon>Nitrososphaeraceae</taxon>
        <taxon>Nitrososphaera</taxon>
    </lineage>
</organism>
<dbReference type="eggNOG" id="arCOG08677">
    <property type="taxonomic scope" value="Archaea"/>
</dbReference>
<dbReference type="OrthoDB" id="6754at2157"/>
<dbReference type="AlphaFoldDB" id="A0A075MWA0"/>
<gene>
    <name evidence="1" type="ORF">NTE_03385</name>
</gene>
<name>A0A075MWA0_9ARCH</name>
<dbReference type="EMBL" id="CP007174">
    <property type="protein sequence ID" value="AIF85413.1"/>
    <property type="molecule type" value="Genomic_DNA"/>
</dbReference>
<evidence type="ECO:0000313" key="1">
    <source>
        <dbReference type="EMBL" id="AIF85413.1"/>
    </source>
</evidence>
<reference evidence="1 2" key="1">
    <citation type="journal article" date="2014" name="PLoS ONE">
        <title>Genome Sequence of Candidatus Nitrososphaera evergladensis from Group I.1b Enriched from Everglades Soil Reveals Novel Genomic Features of the Ammonia-Oxidizing Archaea.</title>
        <authorList>
            <person name="Zhalnina K.V."/>
            <person name="Dias R."/>
            <person name="Leonard M.T."/>
            <person name="Dorr de Quadros P."/>
            <person name="Camargo F.A."/>
            <person name="Drew J.C."/>
            <person name="Farmerie W.G."/>
            <person name="Daroub S.H."/>
            <person name="Triplett E.W."/>
        </authorList>
    </citation>
    <scope>NUCLEOTIDE SEQUENCE [LARGE SCALE GENOMIC DNA]</scope>
    <source>
        <strain evidence="1 2">SR1</strain>
    </source>
</reference>
<dbReference type="Proteomes" id="UP000028194">
    <property type="component" value="Chromosome"/>
</dbReference>
<sequence length="188" mass="21108">MPPKNPKNAQGVVNVEFYKSVYEIAQKAAEAKGKSLKDFVNDIVLMSVEKDEFLKRYAPSLSFAGRTETSLFVKDDMKDRTAEIVIKDSQLICYLDESNDCEHVHFALALPELGTLNIKQKSVLPMTFTDSAGKTHLIDFRQGRPYCFKCKSYGCDYADIAETEHAIATNRPNKKANRGGESRVKDDS</sequence>
<proteinExistence type="predicted"/>
<dbReference type="RefSeq" id="WP_148701827.1">
    <property type="nucleotide sequence ID" value="NZ_CP007174.1"/>
</dbReference>
<accession>A0A075MWA0</accession>
<keyword evidence="2" id="KW-1185">Reference proteome</keyword>